<keyword evidence="4 8" id="KW-1003">Cell membrane</keyword>
<feature type="transmembrane region" description="Helical" evidence="8">
    <location>
        <begin position="225"/>
        <end position="245"/>
    </location>
</feature>
<feature type="transmembrane region" description="Helical" evidence="8">
    <location>
        <begin position="34"/>
        <end position="53"/>
    </location>
</feature>
<dbReference type="InterPro" id="IPR002781">
    <property type="entry name" value="TM_pro_TauE-like"/>
</dbReference>
<dbReference type="eggNOG" id="COG0730">
    <property type="taxonomic scope" value="Bacteria"/>
</dbReference>
<feature type="transmembrane region" description="Helical" evidence="8">
    <location>
        <begin position="193"/>
        <end position="213"/>
    </location>
</feature>
<evidence type="ECO:0000256" key="3">
    <source>
        <dbReference type="ARBA" id="ARBA00022448"/>
    </source>
</evidence>
<name>F8BVZ5_AFIC5</name>
<evidence type="ECO:0000256" key="8">
    <source>
        <dbReference type="RuleBase" id="RU363041"/>
    </source>
</evidence>
<dbReference type="InterPro" id="IPR052017">
    <property type="entry name" value="TSUP"/>
</dbReference>
<comment type="subcellular location">
    <subcellularLocation>
        <location evidence="1 8">Cell membrane</location>
        <topology evidence="1 8">Multi-pass membrane protein</topology>
    </subcellularLocation>
</comment>
<gene>
    <name evidence="9" type="ordered locus">OCA5_c12900</name>
</gene>
<dbReference type="PANTHER" id="PTHR30269">
    <property type="entry name" value="TRANSMEMBRANE PROTEIN YFCA"/>
    <property type="match status" value="1"/>
</dbReference>
<feature type="transmembrane region" description="Helical" evidence="8">
    <location>
        <begin position="98"/>
        <end position="117"/>
    </location>
</feature>
<keyword evidence="5 8" id="KW-0812">Transmembrane</keyword>
<reference evidence="9 10" key="1">
    <citation type="journal article" date="2011" name="J. Bacteriol.">
        <title>Complete genome sequences of the chemolithoautotrophic Oligotropha carboxidovorans strains OM4 and OM5.</title>
        <authorList>
            <person name="Volland S."/>
            <person name="Rachinger M."/>
            <person name="Strittmatter A."/>
            <person name="Daniel R."/>
            <person name="Gottschalk G."/>
            <person name="Meyer O."/>
        </authorList>
    </citation>
    <scope>NUCLEOTIDE SEQUENCE [LARGE SCALE GENOMIC DNA]</scope>
    <source>
        <strain evidence="10">ATCC 49405 / DSM 1227 / KCTC 32145 / OM5</strain>
    </source>
</reference>
<evidence type="ECO:0000256" key="4">
    <source>
        <dbReference type="ARBA" id="ARBA00022475"/>
    </source>
</evidence>
<dbReference type="OrthoDB" id="7345770at2"/>
<keyword evidence="6 8" id="KW-1133">Transmembrane helix</keyword>
<sequence>MQWGMVLAAVIFIGIASFVRGLTGFGFAIVATPLLALVFPPAVAVPVATLLQIPSGLPTVFRDWPDTDFRSASIAWLGGVPALVPGVYLVANMSPDIMRLAVGVAVVFSSLCLAFGVKANRNPKGYELFGAGALSGLMQGAVAMAGPPVILLILSSSWSAARCRATLSCVFLFLGTASVVIGFLHGIVTRECVVIATLSIPALLLGQYLGAYVFDRIDASKYRKISILCVAATGVVVTIKGLSFYL</sequence>
<feature type="transmembrane region" description="Helical" evidence="8">
    <location>
        <begin position="6"/>
        <end position="27"/>
    </location>
</feature>
<protein>
    <recommendedName>
        <fullName evidence="8">Probable membrane transporter protein</fullName>
    </recommendedName>
</protein>
<dbReference type="PANTHER" id="PTHR30269:SF37">
    <property type="entry name" value="MEMBRANE TRANSPORTER PROTEIN"/>
    <property type="match status" value="1"/>
</dbReference>
<comment type="similarity">
    <text evidence="2 8">Belongs to the 4-toluene sulfonate uptake permease (TSUP) (TC 2.A.102) family.</text>
</comment>
<dbReference type="AlphaFoldDB" id="F8BVZ5"/>
<dbReference type="STRING" id="504832.OCA5_c12900"/>
<accession>F8BVZ5</accession>
<dbReference type="Proteomes" id="UP000007730">
    <property type="component" value="Chromosome"/>
</dbReference>
<feature type="transmembrane region" description="Helical" evidence="8">
    <location>
        <begin position="166"/>
        <end position="187"/>
    </location>
</feature>
<feature type="transmembrane region" description="Helical" evidence="8">
    <location>
        <begin position="129"/>
        <end position="154"/>
    </location>
</feature>
<dbReference type="PATRIC" id="fig|504832.7.peg.1370"/>
<evidence type="ECO:0000256" key="7">
    <source>
        <dbReference type="ARBA" id="ARBA00023136"/>
    </source>
</evidence>
<proteinExistence type="inferred from homology"/>
<dbReference type="EMBL" id="CP002826">
    <property type="protein sequence ID" value="AEI06006.1"/>
    <property type="molecule type" value="Genomic_DNA"/>
</dbReference>
<dbReference type="GO" id="GO:0005886">
    <property type="term" value="C:plasma membrane"/>
    <property type="evidence" value="ECO:0007669"/>
    <property type="project" value="UniProtKB-SubCell"/>
</dbReference>
<evidence type="ECO:0000313" key="10">
    <source>
        <dbReference type="Proteomes" id="UP000007730"/>
    </source>
</evidence>
<dbReference type="Pfam" id="PF01925">
    <property type="entry name" value="TauE"/>
    <property type="match status" value="1"/>
</dbReference>
<evidence type="ECO:0000256" key="5">
    <source>
        <dbReference type="ARBA" id="ARBA00022692"/>
    </source>
</evidence>
<organism evidence="9 10">
    <name type="scientific">Afipia carboxidovorans (strain ATCC 49405 / DSM 1227 / KCTC 32145 / OM5)</name>
    <name type="common">Oligotropha carboxidovorans</name>
    <dbReference type="NCBI Taxonomy" id="504832"/>
    <lineage>
        <taxon>Bacteria</taxon>
        <taxon>Pseudomonadati</taxon>
        <taxon>Pseudomonadota</taxon>
        <taxon>Alphaproteobacteria</taxon>
        <taxon>Hyphomicrobiales</taxon>
        <taxon>Nitrobacteraceae</taxon>
        <taxon>Afipia</taxon>
    </lineage>
</organism>
<dbReference type="KEGG" id="ocg:OCA5_c12900"/>
<feature type="transmembrane region" description="Helical" evidence="8">
    <location>
        <begin position="73"/>
        <end position="91"/>
    </location>
</feature>
<evidence type="ECO:0000256" key="2">
    <source>
        <dbReference type="ARBA" id="ARBA00009142"/>
    </source>
</evidence>
<evidence type="ECO:0000256" key="1">
    <source>
        <dbReference type="ARBA" id="ARBA00004651"/>
    </source>
</evidence>
<evidence type="ECO:0000313" key="9">
    <source>
        <dbReference type="EMBL" id="AEI06006.1"/>
    </source>
</evidence>
<keyword evidence="10" id="KW-1185">Reference proteome</keyword>
<dbReference type="HOGENOM" id="CLU_054750_1_2_5"/>
<keyword evidence="7 8" id="KW-0472">Membrane</keyword>
<evidence type="ECO:0000256" key="6">
    <source>
        <dbReference type="ARBA" id="ARBA00022989"/>
    </source>
</evidence>
<keyword evidence="3" id="KW-0813">Transport</keyword>